<evidence type="ECO:0000256" key="7">
    <source>
        <dbReference type="ARBA" id="ARBA00035138"/>
    </source>
</evidence>
<comment type="subcellular location">
    <subcellularLocation>
        <location evidence="1">Mitochondrion</location>
    </subcellularLocation>
</comment>
<dbReference type="AlphaFoldDB" id="A0A9W3BQ45"/>
<organism evidence="10 11">
    <name type="scientific">Biomphalaria glabrata</name>
    <name type="common">Bloodfluke planorb</name>
    <name type="synonym">Freshwater snail</name>
    <dbReference type="NCBI Taxonomy" id="6526"/>
    <lineage>
        <taxon>Eukaryota</taxon>
        <taxon>Metazoa</taxon>
        <taxon>Spiralia</taxon>
        <taxon>Lophotrochozoa</taxon>
        <taxon>Mollusca</taxon>
        <taxon>Gastropoda</taxon>
        <taxon>Heterobranchia</taxon>
        <taxon>Euthyneura</taxon>
        <taxon>Panpulmonata</taxon>
        <taxon>Hygrophila</taxon>
        <taxon>Lymnaeoidea</taxon>
        <taxon>Planorbidae</taxon>
        <taxon>Biomphalaria</taxon>
    </lineage>
</organism>
<dbReference type="RefSeq" id="XP_055901523.1">
    <property type="nucleotide sequence ID" value="XM_056045548.1"/>
</dbReference>
<keyword evidence="10" id="KW-1185">Reference proteome</keyword>
<evidence type="ECO:0000256" key="1">
    <source>
        <dbReference type="ARBA" id="ARBA00004173"/>
    </source>
</evidence>
<name>A0A9W3BQ45_BIOGL</name>
<dbReference type="InterPro" id="IPR026140">
    <property type="entry name" value="Ribosomal_mS26"/>
</dbReference>
<gene>
    <name evidence="11" type="primary">LOC106079700</name>
</gene>
<evidence type="ECO:0000256" key="4">
    <source>
        <dbReference type="ARBA" id="ARBA00022980"/>
    </source>
</evidence>
<keyword evidence="3" id="KW-0809">Transit peptide</keyword>
<evidence type="ECO:0000256" key="9">
    <source>
        <dbReference type="SAM" id="Coils"/>
    </source>
</evidence>
<dbReference type="GO" id="GO:0005763">
    <property type="term" value="C:mitochondrial small ribosomal subunit"/>
    <property type="evidence" value="ECO:0007669"/>
    <property type="project" value="InterPro"/>
</dbReference>
<reference evidence="11" key="1">
    <citation type="submission" date="2025-08" db="UniProtKB">
        <authorList>
            <consortium name="RefSeq"/>
        </authorList>
    </citation>
    <scope>IDENTIFICATION</scope>
</reference>
<sequence>MPMALRSQIQNILVNKFLKVNSVPVRYRKPKWVPLAKSKEFYVRKPTPIDPEEYSMLNFRYSQYRAEVKSIRQFLHEQLLNKQENLSVQQVSDDAHDLMSMEEQVLEWNKKVSVTRNARLAEEMKLEEERIQQIEKERAERKLQKKIEAEKKLKKNIAMSSEFITSITADKLDAEIEKLLDSRSDYNFAITKSGEILKGEFPQKPTTSK</sequence>
<evidence type="ECO:0000313" key="10">
    <source>
        <dbReference type="Proteomes" id="UP001165740"/>
    </source>
</evidence>
<dbReference type="GeneID" id="106079700"/>
<comment type="similarity">
    <text evidence="2">Belongs to the mitochondrion-specific ribosomal protein mS26 family.</text>
</comment>
<evidence type="ECO:0000256" key="8">
    <source>
        <dbReference type="ARBA" id="ARBA00035344"/>
    </source>
</evidence>
<keyword evidence="5" id="KW-0496">Mitochondrion</keyword>
<dbReference type="Pfam" id="PF14943">
    <property type="entry name" value="MRP-S26"/>
    <property type="match status" value="1"/>
</dbReference>
<dbReference type="PANTHER" id="PTHR21035:SF2">
    <property type="entry name" value="SMALL RIBOSOMAL SUBUNIT PROTEIN MS26"/>
    <property type="match status" value="1"/>
</dbReference>
<dbReference type="Proteomes" id="UP001165740">
    <property type="component" value="Chromosome 1"/>
</dbReference>
<proteinExistence type="inferred from homology"/>
<dbReference type="PANTHER" id="PTHR21035">
    <property type="entry name" value="28S RIBOSOMAL PROTEIN S26, MITOCHONDRIAL"/>
    <property type="match status" value="1"/>
</dbReference>
<protein>
    <recommendedName>
        <fullName evidence="7">Small ribosomal subunit protein mS26</fullName>
    </recommendedName>
    <alternativeName>
        <fullName evidence="8">28S ribosomal protein S26, mitochondrial</fullName>
    </alternativeName>
</protein>
<keyword evidence="4" id="KW-0689">Ribosomal protein</keyword>
<evidence type="ECO:0000256" key="6">
    <source>
        <dbReference type="ARBA" id="ARBA00023274"/>
    </source>
</evidence>
<dbReference type="OrthoDB" id="5988811at2759"/>
<evidence type="ECO:0000256" key="5">
    <source>
        <dbReference type="ARBA" id="ARBA00023128"/>
    </source>
</evidence>
<accession>A0A9W3BQ45</accession>
<feature type="coiled-coil region" evidence="9">
    <location>
        <begin position="117"/>
        <end position="156"/>
    </location>
</feature>
<keyword evidence="9" id="KW-0175">Coiled coil</keyword>
<keyword evidence="6" id="KW-0687">Ribonucleoprotein</keyword>
<evidence type="ECO:0000313" key="11">
    <source>
        <dbReference type="RefSeq" id="XP_055901523.1"/>
    </source>
</evidence>
<dbReference type="OMA" id="WNNQENL"/>
<evidence type="ECO:0000256" key="3">
    <source>
        <dbReference type="ARBA" id="ARBA00022946"/>
    </source>
</evidence>
<evidence type="ECO:0000256" key="2">
    <source>
        <dbReference type="ARBA" id="ARBA00009672"/>
    </source>
</evidence>